<feature type="compositionally biased region" description="Basic and acidic residues" evidence="1">
    <location>
        <begin position="44"/>
        <end position="62"/>
    </location>
</feature>
<keyword evidence="4" id="KW-1185">Reference proteome</keyword>
<reference evidence="3 5" key="2">
    <citation type="submission" date="2014-01" db="EMBL/GenBank/DDBJ databases">
        <title>Draft genome sequencing of Bacillus alcalophilus CGMCC 1.3604.</title>
        <authorList>
            <person name="Yang J."/>
            <person name="Diao L."/>
            <person name="Yang S."/>
        </authorList>
    </citation>
    <scope>NUCLEOTIDE SEQUENCE [LARGE SCALE GENOMIC DNA]</scope>
    <source>
        <strain evidence="3 5">CGMCC 1.3604</strain>
    </source>
</reference>
<dbReference type="AlphaFoldDB" id="A0A094WIM5"/>
<proteinExistence type="predicted"/>
<organism evidence="2 4">
    <name type="scientific">Alkalihalobacillus alcalophilus ATCC 27647 = CGMCC 1.3604</name>
    <dbReference type="NCBI Taxonomy" id="1218173"/>
    <lineage>
        <taxon>Bacteria</taxon>
        <taxon>Bacillati</taxon>
        <taxon>Bacillota</taxon>
        <taxon>Bacilli</taxon>
        <taxon>Bacillales</taxon>
        <taxon>Bacillaceae</taxon>
        <taxon>Alkalihalobacillus</taxon>
    </lineage>
</organism>
<feature type="compositionally biased region" description="Acidic residues" evidence="1">
    <location>
        <begin position="29"/>
        <end position="43"/>
    </location>
</feature>
<sequence>MTRGQSHNNKHKNKAKLSQTPKQEKVSDGIDEEYSEELADHDDIEAQKRAAAADERANPDNH</sequence>
<gene>
    <name evidence="3" type="ORF">AJ85_04895</name>
    <name evidence="2" type="ORF">BALCAV_0220495</name>
</gene>
<dbReference type="eggNOG" id="ENOG50306WX">
    <property type="taxonomic scope" value="Bacteria"/>
</dbReference>
<feature type="region of interest" description="Disordered" evidence="1">
    <location>
        <begin position="1"/>
        <end position="62"/>
    </location>
</feature>
<comment type="caution">
    <text evidence="2">The sequence shown here is derived from an EMBL/GenBank/DDBJ whole genome shotgun (WGS) entry which is preliminary data.</text>
</comment>
<evidence type="ECO:0000313" key="4">
    <source>
        <dbReference type="Proteomes" id="UP000002754"/>
    </source>
</evidence>
<dbReference type="OrthoDB" id="2973490at2"/>
<evidence type="ECO:0008006" key="6">
    <source>
        <dbReference type="Google" id="ProtNLM"/>
    </source>
</evidence>
<protein>
    <recommendedName>
        <fullName evidence="6">YfhD family protein</fullName>
    </recommendedName>
</protein>
<dbReference type="Proteomes" id="UP000002754">
    <property type="component" value="Unassembled WGS sequence"/>
</dbReference>
<dbReference type="EMBL" id="ALPT02000106">
    <property type="protein sequence ID" value="KGA95763.1"/>
    <property type="molecule type" value="Genomic_DNA"/>
</dbReference>
<dbReference type="Proteomes" id="UP000297014">
    <property type="component" value="Unassembled WGS sequence"/>
</dbReference>
<name>A0A094WIM5_ALKAL</name>
<evidence type="ECO:0000256" key="1">
    <source>
        <dbReference type="SAM" id="MobiDB-lite"/>
    </source>
</evidence>
<reference evidence="2 4" key="1">
    <citation type="journal article" date="2014" name="Genome Announc.">
        <title>Draft Genome Sequence of Bacillus alcalophilus AV1934, a Classic Alkaliphile Isolated from Human Feces in 1934.</title>
        <authorList>
            <person name="Attie O."/>
            <person name="Jayaprakash A."/>
            <person name="Shah H."/>
            <person name="Paulsen I.T."/>
            <person name="Morino M."/>
            <person name="Takahashi Y."/>
            <person name="Narumi I."/>
            <person name="Sachidanandam R."/>
            <person name="Satoh K."/>
            <person name="Ito M."/>
            <person name="Krulwich T.A."/>
        </authorList>
    </citation>
    <scope>NUCLEOTIDE SEQUENCE [LARGE SCALE GENOMIC DNA]</scope>
    <source>
        <strain evidence="2 4">AV1934</strain>
    </source>
</reference>
<dbReference type="InterPro" id="IPR025435">
    <property type="entry name" value="YfhD-like"/>
</dbReference>
<accession>A0A094WIM5</accession>
<dbReference type="EMBL" id="JALP01000393">
    <property type="protein sequence ID" value="THG88391.1"/>
    <property type="molecule type" value="Genomic_DNA"/>
</dbReference>
<dbReference type="Pfam" id="PF14151">
    <property type="entry name" value="YfhD"/>
    <property type="match status" value="1"/>
</dbReference>
<dbReference type="STRING" id="1218173.BALCAV_0220495"/>
<evidence type="ECO:0000313" key="2">
    <source>
        <dbReference type="EMBL" id="KGA95763.1"/>
    </source>
</evidence>
<evidence type="ECO:0000313" key="5">
    <source>
        <dbReference type="Proteomes" id="UP000297014"/>
    </source>
</evidence>
<dbReference type="RefSeq" id="WP_003323341.1">
    <property type="nucleotide sequence ID" value="NZ_ALPT02000106.1"/>
</dbReference>
<evidence type="ECO:0000313" key="3">
    <source>
        <dbReference type="EMBL" id="THG88391.1"/>
    </source>
</evidence>